<proteinExistence type="predicted"/>
<dbReference type="EMBL" id="KN832285">
    <property type="protein sequence ID" value="KIN92951.1"/>
    <property type="molecule type" value="Genomic_DNA"/>
</dbReference>
<evidence type="ECO:0000256" key="1">
    <source>
        <dbReference type="SAM" id="MobiDB-lite"/>
    </source>
</evidence>
<accession>A0A0C3IVM5</accession>
<evidence type="ECO:0000313" key="4">
    <source>
        <dbReference type="Proteomes" id="UP000054217"/>
    </source>
</evidence>
<feature type="compositionally biased region" description="Low complexity" evidence="1">
    <location>
        <begin position="429"/>
        <end position="443"/>
    </location>
</feature>
<name>A0A0C3IVM5_PISTI</name>
<dbReference type="Proteomes" id="UP000054217">
    <property type="component" value="Unassembled WGS sequence"/>
</dbReference>
<evidence type="ECO:0000313" key="3">
    <source>
        <dbReference type="EMBL" id="KIO00873.1"/>
    </source>
</evidence>
<evidence type="ECO:0000313" key="2">
    <source>
        <dbReference type="EMBL" id="KIN92951.1"/>
    </source>
</evidence>
<gene>
    <name evidence="2" type="ORF">M404DRAFT_955505</name>
    <name evidence="3" type="ORF">M404DRAFT_963035</name>
</gene>
<dbReference type="AlphaFoldDB" id="A0A0C3IVM5"/>
<dbReference type="OrthoDB" id="5424209at2759"/>
<dbReference type="EMBL" id="KN831993">
    <property type="protein sequence ID" value="KIO00873.1"/>
    <property type="molecule type" value="Genomic_DNA"/>
</dbReference>
<reference evidence="3" key="3">
    <citation type="submission" date="2015-02" db="EMBL/GenBank/DDBJ databases">
        <title>Evolutionary Origins and Diversification of the Mycorrhizal Mutualists.</title>
        <authorList>
            <consortium name="DOE Joint Genome Institute"/>
            <consortium name="Mycorrhizal Genomics Consortium"/>
            <person name="Kohler A."/>
            <person name="Kuo A."/>
            <person name="Nagy L.G."/>
            <person name="Floudas D."/>
            <person name="Copeland A."/>
            <person name="Barry K.W."/>
            <person name="Cichocki N."/>
            <person name="Veneault-Fourrey C."/>
            <person name="LaButti K."/>
            <person name="Lindquist E.A."/>
            <person name="Lipzen A."/>
            <person name="Lundell T."/>
            <person name="Morin E."/>
            <person name="Murat C."/>
            <person name="Riley R."/>
            <person name="Ohm R."/>
            <person name="Sun H."/>
            <person name="Tunlid A."/>
            <person name="Henrissat B."/>
            <person name="Grigoriev I.V."/>
            <person name="Hibbett D.S."/>
            <person name="Martin F."/>
        </authorList>
    </citation>
    <scope>NUCLEOTIDE SEQUENCE</scope>
    <source>
        <strain evidence="3">Marx 270</strain>
    </source>
</reference>
<organism evidence="3 4">
    <name type="scientific">Pisolithus tinctorius Marx 270</name>
    <dbReference type="NCBI Taxonomy" id="870435"/>
    <lineage>
        <taxon>Eukaryota</taxon>
        <taxon>Fungi</taxon>
        <taxon>Dikarya</taxon>
        <taxon>Basidiomycota</taxon>
        <taxon>Agaricomycotina</taxon>
        <taxon>Agaricomycetes</taxon>
        <taxon>Agaricomycetidae</taxon>
        <taxon>Boletales</taxon>
        <taxon>Sclerodermatineae</taxon>
        <taxon>Pisolithaceae</taxon>
        <taxon>Pisolithus</taxon>
    </lineage>
</organism>
<reference evidence="4" key="2">
    <citation type="submission" date="2015-01" db="EMBL/GenBank/DDBJ databases">
        <title>Evolutionary Origins and Diversification of the Mycorrhizal Mutualists.</title>
        <authorList>
            <consortium name="DOE Joint Genome Institute"/>
            <consortium name="Mycorrhizal Genomics Consortium"/>
            <person name="Kohler A."/>
            <person name="Kuo A."/>
            <person name="Nagy L.G."/>
            <person name="Floudas D."/>
            <person name="Copeland A."/>
            <person name="Barry K.W."/>
            <person name="Cichocki N."/>
            <person name="Veneault-Fourrey C."/>
            <person name="LaButti K."/>
            <person name="Lindquist E.A."/>
            <person name="Lipzen A."/>
            <person name="Lundell T."/>
            <person name="Morin E."/>
            <person name="Murat C."/>
            <person name="Riley R."/>
            <person name="Ohm R."/>
            <person name="Sun H."/>
            <person name="Tunlid A."/>
            <person name="Henrissat B."/>
            <person name="Grigoriev I.V."/>
            <person name="Hibbett D.S."/>
            <person name="Martin F."/>
        </authorList>
    </citation>
    <scope>NUCLEOTIDE SEQUENCE [LARGE SCALE GENOMIC DNA]</scope>
    <source>
        <strain evidence="2 4">Marx 270</strain>
    </source>
</reference>
<feature type="non-terminal residue" evidence="3">
    <location>
        <position position="1"/>
    </location>
</feature>
<keyword evidence="4" id="KW-1185">Reference proteome</keyword>
<feature type="region of interest" description="Disordered" evidence="1">
    <location>
        <begin position="428"/>
        <end position="452"/>
    </location>
</feature>
<reference evidence="3 4" key="1">
    <citation type="submission" date="2014-04" db="EMBL/GenBank/DDBJ databases">
        <authorList>
            <consortium name="DOE Joint Genome Institute"/>
            <person name="Kuo A."/>
            <person name="Kohler A."/>
            <person name="Costa M.D."/>
            <person name="Nagy L.G."/>
            <person name="Floudas D."/>
            <person name="Copeland A."/>
            <person name="Barry K.W."/>
            <person name="Cichocki N."/>
            <person name="Veneault-Fourrey C."/>
            <person name="LaButti K."/>
            <person name="Lindquist E.A."/>
            <person name="Lipzen A."/>
            <person name="Lundell T."/>
            <person name="Morin E."/>
            <person name="Murat C."/>
            <person name="Sun H."/>
            <person name="Tunlid A."/>
            <person name="Henrissat B."/>
            <person name="Grigoriev I.V."/>
            <person name="Hibbett D.S."/>
            <person name="Martin F."/>
            <person name="Nordberg H.P."/>
            <person name="Cantor M.N."/>
            <person name="Hua S.X."/>
        </authorList>
    </citation>
    <scope>NUCLEOTIDE SEQUENCE [LARGE SCALE GENOMIC DNA]</scope>
    <source>
        <strain evidence="3 4">Marx 270</strain>
    </source>
</reference>
<sequence length="452" mass="50194">ISEWERATYYNGICYDHPDLLYRSDLAENPVPIPKGRHRHPPTKTIYGVFNTSLNAVWDTAAPQIRDLLKARTIRYSAIQTARFLTHDEDGKDTLGLVVIWIATHPNTTTAENVCDASQAILALLEDNGVEGVVVEWYEGVVEKLSGLPLLRVTGKIDPTYYVRSFLTAVLGMPIAAAKREAIDAQGSVVLFFHENKDNDGNPSAKVFAVTNCHVLCKDTTTTYEFKGAGTPRQHDCVSGHGIDADLLTREIVQLEAKPESDDQEVVAEDEAEVEVKWNKLPEAFYNKVKSQWGDITCRTIGHVHWASKISIDVQGRKYTKDSCTFEVDAARFRDHFMSNVIDLGAKFSPWQLTNMLYPQSGGRTVFKFPINGLLRINGWVPCELLAHPNYFDSNGEPCLIVMKDVTPPTSRLEDLLASWPTFVMSLASSPSNSPSTTTTGTGMDVTSNQPL</sequence>
<dbReference type="HOGENOM" id="CLU_024804_1_1_1"/>
<protein>
    <submittedName>
        <fullName evidence="3">Uncharacterized protein</fullName>
    </submittedName>
</protein>